<dbReference type="AlphaFoldDB" id="A0AAD5Y2K5"/>
<keyword evidence="4" id="KW-1185">Reference proteome</keyword>
<evidence type="ECO:0000313" key="3">
    <source>
        <dbReference type="EMBL" id="KAJ3256182.1"/>
    </source>
</evidence>
<sequence length="448" mass="50486">MILGPGNFYVYSLILVYLYVVVMYVGFRWHFIPKRQRIYNAGSLLFYILGYSCCILFSDSFGLSFECTLGRKLTYVCFGCGMMVYVLGQVKKVAQIAKSSKFGSCLLVGAVFLKLGSCIVTVYMVNSEELDIFDEYGPCTSGLDPFALYFDIFTTLFAEISVFVEYLIYANSREGNVLNTFCSLLDLESWLYVGLILANLVYAVFSFQPVENPQFYYSIYIAFPTFAMAVAIIYSIDSTKKVTDSAAKMSNSTLTAEQIKGEYERKSVLMPSIVLSANVEKPSRGSSDTREGYLHPSVHSTSFTSLSALTGSNRKLNELEQLERQSNYLSPSLHANTRESNSFSNSPVARRHAVEKGNTVKSPTFILPNEHTTPNLQKQDKNVQKPLVKNTLFKNEQLSIEKKFAEYSKEDEESSKVFPETRKINPESASIFSCQDWVSQVDDNEKNK</sequence>
<proteinExistence type="predicted"/>
<reference evidence="3" key="1">
    <citation type="submission" date="2020-05" db="EMBL/GenBank/DDBJ databases">
        <title>Phylogenomic resolution of chytrid fungi.</title>
        <authorList>
            <person name="Stajich J.E."/>
            <person name="Amses K."/>
            <person name="Simmons R."/>
            <person name="Seto K."/>
            <person name="Myers J."/>
            <person name="Bonds A."/>
            <person name="Quandt C.A."/>
            <person name="Barry K."/>
            <person name="Liu P."/>
            <person name="Grigoriev I."/>
            <person name="Longcore J.E."/>
            <person name="James T.Y."/>
        </authorList>
    </citation>
    <scope>NUCLEOTIDE SEQUENCE</scope>
    <source>
        <strain evidence="3">PLAUS21</strain>
    </source>
</reference>
<dbReference type="EMBL" id="JADGKB010000054">
    <property type="protein sequence ID" value="KAJ3256182.1"/>
    <property type="molecule type" value="Genomic_DNA"/>
</dbReference>
<evidence type="ECO:0000256" key="2">
    <source>
        <dbReference type="SAM" id="Phobius"/>
    </source>
</evidence>
<feature type="transmembrane region" description="Helical" evidence="2">
    <location>
        <begin position="190"/>
        <end position="209"/>
    </location>
</feature>
<keyword evidence="2" id="KW-0812">Transmembrane</keyword>
<dbReference type="Proteomes" id="UP001210925">
    <property type="component" value="Unassembled WGS sequence"/>
</dbReference>
<name>A0AAD5Y2K5_9FUNG</name>
<organism evidence="3 4">
    <name type="scientific">Boothiomyces macroporosus</name>
    <dbReference type="NCBI Taxonomy" id="261099"/>
    <lineage>
        <taxon>Eukaryota</taxon>
        <taxon>Fungi</taxon>
        <taxon>Fungi incertae sedis</taxon>
        <taxon>Chytridiomycota</taxon>
        <taxon>Chytridiomycota incertae sedis</taxon>
        <taxon>Chytridiomycetes</taxon>
        <taxon>Rhizophydiales</taxon>
        <taxon>Terramycetaceae</taxon>
        <taxon>Boothiomyces</taxon>
    </lineage>
</organism>
<feature type="transmembrane region" description="Helical" evidence="2">
    <location>
        <begin position="215"/>
        <end position="236"/>
    </location>
</feature>
<evidence type="ECO:0000256" key="1">
    <source>
        <dbReference type="SAM" id="MobiDB-lite"/>
    </source>
</evidence>
<keyword evidence="2" id="KW-0472">Membrane</keyword>
<feature type="region of interest" description="Disordered" evidence="1">
    <location>
        <begin position="330"/>
        <end position="381"/>
    </location>
</feature>
<comment type="caution">
    <text evidence="3">The sequence shown here is derived from an EMBL/GenBank/DDBJ whole genome shotgun (WGS) entry which is preliminary data.</text>
</comment>
<feature type="transmembrane region" description="Helical" evidence="2">
    <location>
        <begin position="146"/>
        <end position="169"/>
    </location>
</feature>
<feature type="transmembrane region" description="Helical" evidence="2">
    <location>
        <begin position="73"/>
        <end position="90"/>
    </location>
</feature>
<gene>
    <name evidence="3" type="ORF">HK103_005641</name>
</gene>
<accession>A0AAD5Y2K5</accession>
<feature type="transmembrane region" description="Helical" evidence="2">
    <location>
        <begin position="102"/>
        <end position="126"/>
    </location>
</feature>
<feature type="transmembrane region" description="Helical" evidence="2">
    <location>
        <begin position="6"/>
        <end position="26"/>
    </location>
</feature>
<protein>
    <submittedName>
        <fullName evidence="3">Uncharacterized protein</fullName>
    </submittedName>
</protein>
<keyword evidence="2" id="KW-1133">Transmembrane helix</keyword>
<feature type="transmembrane region" description="Helical" evidence="2">
    <location>
        <begin position="38"/>
        <end position="58"/>
    </location>
</feature>
<evidence type="ECO:0000313" key="4">
    <source>
        <dbReference type="Proteomes" id="UP001210925"/>
    </source>
</evidence>
<feature type="compositionally biased region" description="Polar residues" evidence="1">
    <location>
        <begin position="330"/>
        <end position="347"/>
    </location>
</feature>